<protein>
    <submittedName>
        <fullName evidence="1">Uncharacterized protein</fullName>
    </submittedName>
</protein>
<gene>
    <name evidence="1" type="ORF">KAK11_08480</name>
</gene>
<keyword evidence="2" id="KW-1185">Reference proteome</keyword>
<sequence length="100" mass="11232">MSEQDWGFALPAFKPEDALQRLRRDARDMGLTERAGVFERKGVAITKFVLSEGVLTAAVVKKPQRSGPEWLNKTLKSGAEVRDFSAELKKKLSAWSDHDE</sequence>
<accession>A0ABS5DWW3</accession>
<name>A0ABS5DWW3_9BURK</name>
<comment type="caution">
    <text evidence="1">The sequence shown here is derived from an EMBL/GenBank/DDBJ whole genome shotgun (WGS) entry which is preliminary data.</text>
</comment>
<dbReference type="RefSeq" id="WP_210808254.1">
    <property type="nucleotide sequence ID" value="NZ_JAGQDG010000003.1"/>
</dbReference>
<dbReference type="Proteomes" id="UP000672097">
    <property type="component" value="Unassembled WGS sequence"/>
</dbReference>
<evidence type="ECO:0000313" key="1">
    <source>
        <dbReference type="EMBL" id="MBQ0935361.1"/>
    </source>
</evidence>
<reference evidence="1 2" key="1">
    <citation type="submission" date="2021-04" db="EMBL/GenBank/DDBJ databases">
        <title>The genome sequence of type strain Ideonella paludis KCTC 32238.</title>
        <authorList>
            <person name="Liu Y."/>
        </authorList>
    </citation>
    <scope>NUCLEOTIDE SEQUENCE [LARGE SCALE GENOMIC DNA]</scope>
    <source>
        <strain evidence="1 2">KCTC 32238</strain>
    </source>
</reference>
<evidence type="ECO:0000313" key="2">
    <source>
        <dbReference type="Proteomes" id="UP000672097"/>
    </source>
</evidence>
<dbReference type="EMBL" id="JAGQDG010000003">
    <property type="protein sequence ID" value="MBQ0935361.1"/>
    <property type="molecule type" value="Genomic_DNA"/>
</dbReference>
<organism evidence="1 2">
    <name type="scientific">Ideonella paludis</name>
    <dbReference type="NCBI Taxonomy" id="1233411"/>
    <lineage>
        <taxon>Bacteria</taxon>
        <taxon>Pseudomonadati</taxon>
        <taxon>Pseudomonadota</taxon>
        <taxon>Betaproteobacteria</taxon>
        <taxon>Burkholderiales</taxon>
        <taxon>Sphaerotilaceae</taxon>
        <taxon>Ideonella</taxon>
    </lineage>
</organism>
<proteinExistence type="predicted"/>